<protein>
    <submittedName>
        <fullName evidence="1">Uncharacterized protein</fullName>
    </submittedName>
</protein>
<name>A0ABS6UQI4_9PSEU</name>
<proteinExistence type="predicted"/>
<dbReference type="RefSeq" id="WP_218606058.1">
    <property type="nucleotide sequence ID" value="NZ_JADQDJ010000497.1"/>
</dbReference>
<organism evidence="1 2">
    <name type="scientific">Pseudonocardia abyssalis</name>
    <dbReference type="NCBI Taxonomy" id="2792008"/>
    <lineage>
        <taxon>Bacteria</taxon>
        <taxon>Bacillati</taxon>
        <taxon>Actinomycetota</taxon>
        <taxon>Actinomycetes</taxon>
        <taxon>Pseudonocardiales</taxon>
        <taxon>Pseudonocardiaceae</taxon>
        <taxon>Pseudonocardia</taxon>
    </lineage>
</organism>
<comment type="caution">
    <text evidence="1">The sequence shown here is derived from an EMBL/GenBank/DDBJ whole genome shotgun (WGS) entry which is preliminary data.</text>
</comment>
<dbReference type="EMBL" id="JADQDK010000001">
    <property type="protein sequence ID" value="MBW0134487.1"/>
    <property type="molecule type" value="Genomic_DNA"/>
</dbReference>
<sequence length="63" mass="6512">MLAWVVGGAAVWMVSAVGVAGVLGAVIARADREDPFVDVSRMLVPTQRTASPMCDCPVHSAVS</sequence>
<evidence type="ECO:0000313" key="1">
    <source>
        <dbReference type="EMBL" id="MBW0134487.1"/>
    </source>
</evidence>
<gene>
    <name evidence="1" type="ORF">I4I81_09475</name>
</gene>
<evidence type="ECO:0000313" key="2">
    <source>
        <dbReference type="Proteomes" id="UP000694287"/>
    </source>
</evidence>
<keyword evidence="2" id="KW-1185">Reference proteome</keyword>
<accession>A0ABS6UQI4</accession>
<dbReference type="Proteomes" id="UP000694287">
    <property type="component" value="Unassembled WGS sequence"/>
</dbReference>
<reference evidence="1 2" key="1">
    <citation type="submission" date="2020-11" db="EMBL/GenBank/DDBJ databases">
        <title>Pseudonocardia abyssalis sp. nov. and Pseudonocardia oceani sp. nov., description and phylogenomic analysis of two novel actinomycetes isolated from the deep Southern Ocean.</title>
        <authorList>
            <person name="Parra J."/>
        </authorList>
    </citation>
    <scope>NUCLEOTIDE SEQUENCE [LARGE SCALE GENOMIC DNA]</scope>
    <source>
        <strain evidence="1 2">KRD-168</strain>
    </source>
</reference>